<feature type="compositionally biased region" description="Polar residues" evidence="1">
    <location>
        <begin position="292"/>
        <end position="303"/>
    </location>
</feature>
<feature type="compositionally biased region" description="Low complexity" evidence="1">
    <location>
        <begin position="367"/>
        <end position="379"/>
    </location>
</feature>
<feature type="region of interest" description="Disordered" evidence="1">
    <location>
        <begin position="289"/>
        <end position="341"/>
    </location>
</feature>
<feature type="compositionally biased region" description="Basic residues" evidence="1">
    <location>
        <begin position="170"/>
        <end position="186"/>
    </location>
</feature>
<evidence type="ECO:0000313" key="3">
    <source>
        <dbReference type="Proteomes" id="UP000799753"/>
    </source>
</evidence>
<feature type="compositionally biased region" description="Low complexity" evidence="1">
    <location>
        <begin position="315"/>
        <end position="329"/>
    </location>
</feature>
<keyword evidence="3" id="KW-1185">Reference proteome</keyword>
<feature type="region of interest" description="Disordered" evidence="1">
    <location>
        <begin position="415"/>
        <end position="445"/>
    </location>
</feature>
<organism evidence="2 3">
    <name type="scientific">Massarina eburnea CBS 473.64</name>
    <dbReference type="NCBI Taxonomy" id="1395130"/>
    <lineage>
        <taxon>Eukaryota</taxon>
        <taxon>Fungi</taxon>
        <taxon>Dikarya</taxon>
        <taxon>Ascomycota</taxon>
        <taxon>Pezizomycotina</taxon>
        <taxon>Dothideomycetes</taxon>
        <taxon>Pleosporomycetidae</taxon>
        <taxon>Pleosporales</taxon>
        <taxon>Massarineae</taxon>
        <taxon>Massarinaceae</taxon>
        <taxon>Massarina</taxon>
    </lineage>
</organism>
<feature type="compositionally biased region" description="Polar residues" evidence="1">
    <location>
        <begin position="330"/>
        <end position="341"/>
    </location>
</feature>
<proteinExistence type="predicted"/>
<feature type="region of interest" description="Disordered" evidence="1">
    <location>
        <begin position="516"/>
        <end position="625"/>
    </location>
</feature>
<dbReference type="OrthoDB" id="3684136at2759"/>
<feature type="region of interest" description="Disordered" evidence="1">
    <location>
        <begin position="367"/>
        <end position="400"/>
    </location>
</feature>
<sequence length="920" mass="105103">MLYHLPPFNLATFYFLISNTPIDASRFSTRHGPTTMPPLTELIKRTFSNNKRRIAEEETEQAAQKKAEEEEKERNESRTGHLNDEWDARHREYDDSQLPVLIDQGAPGRVAVLRDELYWNSVLVQERGRSRERRGGGYDVVWRGRSEERWIEENSKDDDGYEGDADSRQSRRIQVKSPVRSRKGKERVREPVQAEKLQQLQHTVISRERTSPVSYPMGRFMPPDVPYMDSPTSLDSEYDSHPHYQEFKRMDLVPEPLHLERRAETPHVARRVYSHRLDDEPVSNLDLYNVSPKANTTHHSTNSKNEHQETDIAFPADRPSSARTASSTTINTKSQPFDSTTALPADQTILVYGPPGHRRRLLPQMIHRSPSPLPSSSSSPPSPLPQRPSHRQQAQSHRPQPQVYYQFQDPFIATGPIFPTRSNRPRSRSHSRSTSPPKYDGPTWNETLNVIVSNDSVDPTMANAVRDRAKKSGRKNGHGIASDGRINAVDVGLVPNFSYPVQGACWHDKWLTEGMLRGGSGDENKNGKRGRDKETAYREMGPASETSPKPSSQTSSRHSKQSYHQETLANGTFSDASPTPSLLGEGLISTSSADYSDSTHTRSSHLANNPKADANPIRTTPSPSTLIHLQKDKLAKQFRSIRTLNRKIARLAQKKDFYKYQLSSYIENWGACEETVQQFKQENYILKREKELMMQENEALWTAVRFSKNLATVSFERDKSIVDMVWDFKERQVERDNMKKRFGGSLLGKFGGQRRPQSLRWRGGSTQGDERKEDTRPKLRSRKSSLTSARSYISNLSRKSSKRYSKPQINQYDPRTEAFYGSSTPTNGTRTSLHTIGNGSHKRESMNSTQAAHDEETCIEEIPDKFPTVMEEIDALVLFTDLHMQRLVEDVQDLVAREEDCWAFRIERERLGREVEGQEM</sequence>
<dbReference type="EMBL" id="MU006816">
    <property type="protein sequence ID" value="KAF2634663.1"/>
    <property type="molecule type" value="Genomic_DNA"/>
</dbReference>
<feature type="region of interest" description="Disordered" evidence="1">
    <location>
        <begin position="154"/>
        <end position="191"/>
    </location>
</feature>
<accession>A0A6A6RI45</accession>
<evidence type="ECO:0000313" key="2">
    <source>
        <dbReference type="EMBL" id="KAF2634663.1"/>
    </source>
</evidence>
<feature type="compositionally biased region" description="Low complexity" evidence="1">
    <location>
        <begin position="544"/>
        <end position="556"/>
    </location>
</feature>
<feature type="compositionally biased region" description="Polar residues" evidence="1">
    <location>
        <begin position="564"/>
        <end position="580"/>
    </location>
</feature>
<feature type="compositionally biased region" description="Polar residues" evidence="1">
    <location>
        <begin position="588"/>
        <end position="598"/>
    </location>
</feature>
<feature type="region of interest" description="Disordered" evidence="1">
    <location>
        <begin position="50"/>
        <end position="89"/>
    </location>
</feature>
<feature type="compositionally biased region" description="Basic and acidic residues" evidence="1">
    <location>
        <begin position="520"/>
        <end position="537"/>
    </location>
</feature>
<name>A0A6A6RI45_9PLEO</name>
<feature type="region of interest" description="Disordered" evidence="1">
    <location>
        <begin position="744"/>
        <end position="853"/>
    </location>
</feature>
<feature type="compositionally biased region" description="Polar residues" evidence="1">
    <location>
        <begin position="784"/>
        <end position="798"/>
    </location>
</feature>
<feature type="compositionally biased region" description="Basic and acidic residues" evidence="1">
    <location>
        <begin position="63"/>
        <end position="89"/>
    </location>
</feature>
<feature type="compositionally biased region" description="Polar residues" evidence="1">
    <location>
        <begin position="821"/>
        <end position="838"/>
    </location>
</feature>
<evidence type="ECO:0000256" key="1">
    <source>
        <dbReference type="SAM" id="MobiDB-lite"/>
    </source>
</evidence>
<protein>
    <submittedName>
        <fullName evidence="2">Uncharacterized protein</fullName>
    </submittedName>
</protein>
<reference evidence="2" key="1">
    <citation type="journal article" date="2020" name="Stud. Mycol.">
        <title>101 Dothideomycetes genomes: a test case for predicting lifestyles and emergence of pathogens.</title>
        <authorList>
            <person name="Haridas S."/>
            <person name="Albert R."/>
            <person name="Binder M."/>
            <person name="Bloem J."/>
            <person name="Labutti K."/>
            <person name="Salamov A."/>
            <person name="Andreopoulos B."/>
            <person name="Baker S."/>
            <person name="Barry K."/>
            <person name="Bills G."/>
            <person name="Bluhm B."/>
            <person name="Cannon C."/>
            <person name="Castanera R."/>
            <person name="Culley D."/>
            <person name="Daum C."/>
            <person name="Ezra D."/>
            <person name="Gonzalez J."/>
            <person name="Henrissat B."/>
            <person name="Kuo A."/>
            <person name="Liang C."/>
            <person name="Lipzen A."/>
            <person name="Lutzoni F."/>
            <person name="Magnuson J."/>
            <person name="Mondo S."/>
            <person name="Nolan M."/>
            <person name="Ohm R."/>
            <person name="Pangilinan J."/>
            <person name="Park H.-J."/>
            <person name="Ramirez L."/>
            <person name="Alfaro M."/>
            <person name="Sun H."/>
            <person name="Tritt A."/>
            <person name="Yoshinaga Y."/>
            <person name="Zwiers L.-H."/>
            <person name="Turgeon B."/>
            <person name="Goodwin S."/>
            <person name="Spatafora J."/>
            <person name="Crous P."/>
            <person name="Grigoriev I."/>
        </authorList>
    </citation>
    <scope>NUCLEOTIDE SEQUENCE</scope>
    <source>
        <strain evidence="2">CBS 473.64</strain>
    </source>
</reference>
<dbReference type="AlphaFoldDB" id="A0A6A6RI45"/>
<feature type="compositionally biased region" description="Basic and acidic residues" evidence="1">
    <location>
        <begin position="768"/>
        <end position="777"/>
    </location>
</feature>
<dbReference type="Proteomes" id="UP000799753">
    <property type="component" value="Unassembled WGS sequence"/>
</dbReference>
<gene>
    <name evidence="2" type="ORF">P280DRAFT_232647</name>
</gene>